<comment type="subcellular location">
    <subcellularLocation>
        <location evidence="1">Host cell</location>
    </subcellularLocation>
    <subcellularLocation>
        <location evidence="2">Secreted</location>
        <location evidence="2">Extracellular exosome</location>
    </subcellularLocation>
    <subcellularLocation>
        <location evidence="13">Tegument</location>
    </subcellularLocation>
</comment>
<dbReference type="PROSITE" id="PS00223">
    <property type="entry name" value="ANNEXIN_1"/>
    <property type="match status" value="2"/>
</dbReference>
<protein>
    <recommendedName>
        <fullName evidence="14">Annexin</fullName>
    </recommendedName>
</protein>
<dbReference type="GO" id="GO:0005886">
    <property type="term" value="C:plasma membrane"/>
    <property type="evidence" value="ECO:0007669"/>
    <property type="project" value="TreeGrafter"/>
</dbReference>
<evidence type="ECO:0000256" key="4">
    <source>
        <dbReference type="ARBA" id="ARBA00011738"/>
    </source>
</evidence>
<keyword evidence="7 14" id="KW-0677">Repeat</keyword>
<organism evidence="15 16">
    <name type="scientific">Pinctada imbricata</name>
    <name type="common">Atlantic pearl-oyster</name>
    <name type="synonym">Pinctada martensii</name>
    <dbReference type="NCBI Taxonomy" id="66713"/>
    <lineage>
        <taxon>Eukaryota</taxon>
        <taxon>Metazoa</taxon>
        <taxon>Spiralia</taxon>
        <taxon>Lophotrochozoa</taxon>
        <taxon>Mollusca</taxon>
        <taxon>Bivalvia</taxon>
        <taxon>Autobranchia</taxon>
        <taxon>Pteriomorphia</taxon>
        <taxon>Pterioida</taxon>
        <taxon>Pterioidea</taxon>
        <taxon>Pteriidae</taxon>
        <taxon>Pinctada</taxon>
    </lineage>
</organism>
<comment type="subunit">
    <text evidence="4">Homodimer.</text>
</comment>
<evidence type="ECO:0000256" key="7">
    <source>
        <dbReference type="ARBA" id="ARBA00022737"/>
    </source>
</evidence>
<dbReference type="InterPro" id="IPR001464">
    <property type="entry name" value="Annexin"/>
</dbReference>
<dbReference type="GO" id="GO:0005576">
    <property type="term" value="C:extracellular region"/>
    <property type="evidence" value="ECO:0007669"/>
    <property type="project" value="UniProtKB-SubCell"/>
</dbReference>
<evidence type="ECO:0000256" key="12">
    <source>
        <dbReference type="ARBA" id="ARBA00059330"/>
    </source>
</evidence>
<evidence type="ECO:0000313" key="16">
    <source>
        <dbReference type="Proteomes" id="UP001186944"/>
    </source>
</evidence>
<dbReference type="GO" id="GO:0005737">
    <property type="term" value="C:cytoplasm"/>
    <property type="evidence" value="ECO:0007669"/>
    <property type="project" value="TreeGrafter"/>
</dbReference>
<dbReference type="GO" id="GO:0001786">
    <property type="term" value="F:phosphatidylserine binding"/>
    <property type="evidence" value="ECO:0007669"/>
    <property type="project" value="TreeGrafter"/>
</dbReference>
<evidence type="ECO:0000256" key="1">
    <source>
        <dbReference type="ARBA" id="ARBA00004340"/>
    </source>
</evidence>
<gene>
    <name evidence="15" type="ORF">FSP39_022409</name>
</gene>
<keyword evidence="5" id="KW-0597">Phosphoprotein</keyword>
<keyword evidence="8 14" id="KW-0106">Calcium</keyword>
<dbReference type="PROSITE" id="PS51897">
    <property type="entry name" value="ANNEXIN_2"/>
    <property type="match status" value="4"/>
</dbReference>
<evidence type="ECO:0000256" key="5">
    <source>
        <dbReference type="ARBA" id="ARBA00022553"/>
    </source>
</evidence>
<dbReference type="FunFam" id="1.10.220.10:FF:000005">
    <property type="entry name" value="Annexin"/>
    <property type="match status" value="1"/>
</dbReference>
<keyword evidence="6" id="KW-0479">Metal-binding</keyword>
<comment type="similarity">
    <text evidence="3 14">Belongs to the annexin family.</text>
</comment>
<evidence type="ECO:0000256" key="3">
    <source>
        <dbReference type="ARBA" id="ARBA00007831"/>
    </source>
</evidence>
<evidence type="ECO:0000256" key="6">
    <source>
        <dbReference type="ARBA" id="ARBA00022723"/>
    </source>
</evidence>
<dbReference type="GO" id="GO:0005544">
    <property type="term" value="F:calcium-dependent phospholipid binding"/>
    <property type="evidence" value="ECO:0007669"/>
    <property type="project" value="UniProtKB-KW"/>
</dbReference>
<keyword evidence="9 14" id="KW-0041">Annexin</keyword>
<dbReference type="FunFam" id="1.10.220.10:FF:000002">
    <property type="entry name" value="Annexin"/>
    <property type="match status" value="1"/>
</dbReference>
<sequence>MDGAGTNEDAIIHVVGSRSNAQRQQLKSMFKTAYGRDLVEDLDSELSGDFCETIMALFESPAWYDAWCIKEAIYGLGTDESTLIEIFASRTNAQVQAIREVYKDVASPNRKAGNELIEKDIEDDTSGDFKRFLISASQGNRRTLSYEKLEEAVEPVEFDGKPTGQFRINFDKIVNVGKAKRDAQALFEATEDRFGTDEETMIRIFAVNETYQMRRTYEEYVKLTQRDIENTIDRETSGNFGAGILTLVMNLKCRPKYFAQRLVWTMKGLGTKDRDLIRVIVSRAEIDMVQIKACFLEMTKQTLWNWIDQDCSGDYKKILQAIVGKD</sequence>
<comment type="function">
    <text evidence="11">Calcium/phospholipid-binding protein which promotes membrane fusion and is involved in exocytosis.</text>
</comment>
<dbReference type="Gene3D" id="1.10.220.10">
    <property type="entry name" value="Annexin"/>
    <property type="match status" value="4"/>
</dbReference>
<reference evidence="15" key="1">
    <citation type="submission" date="2019-08" db="EMBL/GenBank/DDBJ databases">
        <title>The improved chromosome-level genome for the pearl oyster Pinctada fucata martensii using PacBio sequencing and Hi-C.</title>
        <authorList>
            <person name="Zheng Z."/>
        </authorList>
    </citation>
    <scope>NUCLEOTIDE SEQUENCE</scope>
    <source>
        <strain evidence="15">ZZ-2019</strain>
        <tissue evidence="15">Adductor muscle</tissue>
    </source>
</reference>
<accession>A0AA89BL69</accession>
<dbReference type="GO" id="GO:0012506">
    <property type="term" value="C:vesicle membrane"/>
    <property type="evidence" value="ECO:0007669"/>
    <property type="project" value="TreeGrafter"/>
</dbReference>
<evidence type="ECO:0000256" key="8">
    <source>
        <dbReference type="ARBA" id="ARBA00022837"/>
    </source>
</evidence>
<comment type="caution">
    <text evidence="15">The sequence shown here is derived from an EMBL/GenBank/DDBJ whole genome shotgun (WGS) entry which is preliminary data.</text>
</comment>
<name>A0AA89BL69_PINIB</name>
<dbReference type="GO" id="GO:0043657">
    <property type="term" value="C:host cell"/>
    <property type="evidence" value="ECO:0007669"/>
    <property type="project" value="UniProtKB-SubCell"/>
</dbReference>
<keyword evidence="10 14" id="KW-0111">Calcium/phospholipid-binding</keyword>
<evidence type="ECO:0000256" key="11">
    <source>
        <dbReference type="ARBA" id="ARBA00037210"/>
    </source>
</evidence>
<dbReference type="FunFam" id="1.10.220.10:FF:000001">
    <property type="entry name" value="Annexin"/>
    <property type="match status" value="1"/>
</dbReference>
<dbReference type="PRINTS" id="PR00196">
    <property type="entry name" value="ANNEXIN"/>
</dbReference>
<evidence type="ECO:0000256" key="2">
    <source>
        <dbReference type="ARBA" id="ARBA00004550"/>
    </source>
</evidence>
<evidence type="ECO:0000256" key="13">
    <source>
        <dbReference type="ARBA" id="ARBA00060393"/>
    </source>
</evidence>
<dbReference type="InterPro" id="IPR037104">
    <property type="entry name" value="Annexin_sf"/>
</dbReference>
<dbReference type="SMART" id="SM00335">
    <property type="entry name" value="ANX"/>
    <property type="match status" value="4"/>
</dbReference>
<proteinExistence type="inferred from homology"/>
<dbReference type="EMBL" id="VSWD01000014">
    <property type="protein sequence ID" value="KAK3083430.1"/>
    <property type="molecule type" value="Genomic_DNA"/>
</dbReference>
<dbReference type="PANTHER" id="PTHR10502:SF239">
    <property type="entry name" value="ANNEXIN A7"/>
    <property type="match status" value="1"/>
</dbReference>
<keyword evidence="16" id="KW-1185">Reference proteome</keyword>
<dbReference type="GO" id="GO:0005634">
    <property type="term" value="C:nucleus"/>
    <property type="evidence" value="ECO:0007669"/>
    <property type="project" value="TreeGrafter"/>
</dbReference>
<comment type="domain">
    <text evidence="14">A pair of annexin repeats may form one binding site for calcium and phospholipid.</text>
</comment>
<dbReference type="GO" id="GO:0005509">
    <property type="term" value="F:calcium ion binding"/>
    <property type="evidence" value="ECO:0007669"/>
    <property type="project" value="InterPro"/>
</dbReference>
<dbReference type="Pfam" id="PF00191">
    <property type="entry name" value="Annexin"/>
    <property type="match status" value="4"/>
</dbReference>
<dbReference type="Proteomes" id="UP001186944">
    <property type="component" value="Unassembled WGS sequence"/>
</dbReference>
<dbReference type="InterPro" id="IPR018502">
    <property type="entry name" value="Annexin_repeat"/>
</dbReference>
<evidence type="ECO:0000256" key="10">
    <source>
        <dbReference type="ARBA" id="ARBA00023302"/>
    </source>
</evidence>
<evidence type="ECO:0000313" key="15">
    <source>
        <dbReference type="EMBL" id="KAK3083430.1"/>
    </source>
</evidence>
<dbReference type="SUPFAM" id="SSF47874">
    <property type="entry name" value="Annexin"/>
    <property type="match status" value="1"/>
</dbReference>
<dbReference type="PANTHER" id="PTHR10502">
    <property type="entry name" value="ANNEXIN"/>
    <property type="match status" value="1"/>
</dbReference>
<comment type="function">
    <text evidence="12">Involved in reproduction of the worm. Involved in host-parasite interaction. Delivered into the host cell by means of parasite exosomes. Binds to acidic phospholipid membranes in a calcium-dependent manner in vitro. Causes aggregation of liposomes in the presence of calcium, but not in its absence. Likely to promote membrane fusion. May provide structural integrity within the tegument.</text>
</comment>
<evidence type="ECO:0000256" key="9">
    <source>
        <dbReference type="ARBA" id="ARBA00023216"/>
    </source>
</evidence>
<dbReference type="AlphaFoldDB" id="A0AA89BL69"/>
<dbReference type="FunFam" id="1.10.220.10:FF:000003">
    <property type="entry name" value="Annexin"/>
    <property type="match status" value="1"/>
</dbReference>
<evidence type="ECO:0000256" key="14">
    <source>
        <dbReference type="RuleBase" id="RU003540"/>
    </source>
</evidence>
<dbReference type="InterPro" id="IPR018252">
    <property type="entry name" value="Annexin_repeat_CS"/>
</dbReference>